<name>A0A975FLG7_9MICO</name>
<dbReference type="InterPro" id="IPR025323">
    <property type="entry name" value="DUF4229"/>
</dbReference>
<evidence type="ECO:0000313" key="3">
    <source>
        <dbReference type="Proteomes" id="UP000671914"/>
    </source>
</evidence>
<reference evidence="2" key="1">
    <citation type="submission" date="2021-03" db="EMBL/GenBank/DDBJ databases">
        <title>Agromyces archimandritus sp. nov., isolated from the cockroach Archimandrita tessellata.</title>
        <authorList>
            <person name="Guzman J."/>
            <person name="Ortuzar M."/>
            <person name="Poehlein A."/>
            <person name="Daniel R."/>
            <person name="Trujillo M."/>
            <person name="Vilcinskas A."/>
        </authorList>
    </citation>
    <scope>NUCLEOTIDE SEQUENCE</scope>
    <source>
        <strain evidence="2">G127AT</strain>
    </source>
</reference>
<keyword evidence="1" id="KW-0472">Membrane</keyword>
<evidence type="ECO:0000313" key="2">
    <source>
        <dbReference type="EMBL" id="QTX03628.1"/>
    </source>
</evidence>
<dbReference type="EMBL" id="CP071696">
    <property type="protein sequence ID" value="QTX03628.1"/>
    <property type="molecule type" value="Genomic_DNA"/>
</dbReference>
<dbReference type="KEGG" id="aarc:G127AT_09770"/>
<dbReference type="Pfam" id="PF14012">
    <property type="entry name" value="DUF4229"/>
    <property type="match status" value="1"/>
</dbReference>
<protein>
    <submittedName>
        <fullName evidence="2">DUF4229 domain-containing protein</fullName>
    </submittedName>
</protein>
<feature type="transmembrane region" description="Helical" evidence="1">
    <location>
        <begin position="32"/>
        <end position="51"/>
    </location>
</feature>
<accession>A0A975FLG7</accession>
<evidence type="ECO:0000256" key="1">
    <source>
        <dbReference type="SAM" id="Phobius"/>
    </source>
</evidence>
<keyword evidence="3" id="KW-1185">Reference proteome</keyword>
<feature type="transmembrane region" description="Helical" evidence="1">
    <location>
        <begin position="7"/>
        <end position="26"/>
    </location>
</feature>
<dbReference type="Proteomes" id="UP000671914">
    <property type="component" value="Chromosome"/>
</dbReference>
<sequence length="90" mass="9999">MKSVPVWVWYSVLRVLLFAVPLGVLLAFGVNVWVSTIIAAVFGFSASFLFLRRARESMSRDLYDLRHPTAEPVRDDDAAEDAAIDAAGDR</sequence>
<organism evidence="2 3">
    <name type="scientific">Agromyces archimandritae</name>
    <dbReference type="NCBI Taxonomy" id="2781962"/>
    <lineage>
        <taxon>Bacteria</taxon>
        <taxon>Bacillati</taxon>
        <taxon>Actinomycetota</taxon>
        <taxon>Actinomycetes</taxon>
        <taxon>Micrococcales</taxon>
        <taxon>Microbacteriaceae</taxon>
        <taxon>Agromyces</taxon>
    </lineage>
</organism>
<keyword evidence="1" id="KW-0812">Transmembrane</keyword>
<proteinExistence type="predicted"/>
<gene>
    <name evidence="2" type="ORF">G127AT_09770</name>
</gene>
<dbReference type="AlphaFoldDB" id="A0A975FLG7"/>
<keyword evidence="1" id="KW-1133">Transmembrane helix</keyword>
<dbReference type="RefSeq" id="WP_210896409.1">
    <property type="nucleotide sequence ID" value="NZ_CP071696.1"/>
</dbReference>